<gene>
    <name evidence="1" type="ORF">F2P47_02180</name>
</gene>
<accession>A0A6N6VM56</accession>
<name>A0A6N6VM56_9HYPH</name>
<dbReference type="Proteomes" id="UP000468901">
    <property type="component" value="Unassembled WGS sequence"/>
</dbReference>
<evidence type="ECO:0000313" key="1">
    <source>
        <dbReference type="EMBL" id="KAB7742104.1"/>
    </source>
</evidence>
<sequence>MAPDEASARVRKLTQECVDIVRTILVARREMGKLHDPSLREVHLPRASEEIGAILALTESATNDIMLAAEDMMSIDFKNPELAAEIVNDQCMKIFEACSFQDITGQRISSVLKTLQLVEKKIEELEGAWSGASSSIRASEEVPVDPDAALLNGPALDGEGIQQDDIDRLFA</sequence>
<keyword evidence="2" id="KW-1185">Reference proteome</keyword>
<dbReference type="EMBL" id="WESC01000002">
    <property type="protein sequence ID" value="KAB7742104.1"/>
    <property type="molecule type" value="Genomic_DNA"/>
</dbReference>
<evidence type="ECO:0008006" key="3">
    <source>
        <dbReference type="Google" id="ProtNLM"/>
    </source>
</evidence>
<dbReference type="SUPFAM" id="SSF75708">
    <property type="entry name" value="Chemotaxis phosphatase CheZ"/>
    <property type="match status" value="1"/>
</dbReference>
<evidence type="ECO:0000313" key="2">
    <source>
        <dbReference type="Proteomes" id="UP000468901"/>
    </source>
</evidence>
<dbReference type="AlphaFoldDB" id="A0A6N6VM56"/>
<dbReference type="Gene3D" id="1.10.287.500">
    <property type="entry name" value="Helix hairpin bin"/>
    <property type="match status" value="1"/>
</dbReference>
<reference evidence="1 2" key="1">
    <citation type="submission" date="2019-09" db="EMBL/GenBank/DDBJ databases">
        <title>Parvibaculum sedimenti sp. nov., isolated from sediment.</title>
        <authorList>
            <person name="Wang Y."/>
        </authorList>
    </citation>
    <scope>NUCLEOTIDE SEQUENCE [LARGE SCALE GENOMIC DNA]</scope>
    <source>
        <strain evidence="1 2">HXT-9</strain>
    </source>
</reference>
<organism evidence="1 2">
    <name type="scientific">Parvibaculum sedimenti</name>
    <dbReference type="NCBI Taxonomy" id="2608632"/>
    <lineage>
        <taxon>Bacteria</taxon>
        <taxon>Pseudomonadati</taxon>
        <taxon>Pseudomonadota</taxon>
        <taxon>Alphaproteobacteria</taxon>
        <taxon>Hyphomicrobiales</taxon>
        <taxon>Parvibaculaceae</taxon>
        <taxon>Parvibaculum</taxon>
    </lineage>
</organism>
<comment type="caution">
    <text evidence="1">The sequence shown here is derived from an EMBL/GenBank/DDBJ whole genome shotgun (WGS) entry which is preliminary data.</text>
</comment>
<proteinExistence type="predicted"/>
<protein>
    <recommendedName>
        <fullName evidence="3">Chemotaxis protein CheZ</fullName>
    </recommendedName>
</protein>
<dbReference type="RefSeq" id="WP_152214526.1">
    <property type="nucleotide sequence ID" value="NZ_JBAQYD010000120.1"/>
</dbReference>